<dbReference type="Gene3D" id="3.40.50.1110">
    <property type="entry name" value="SGNH hydrolase"/>
    <property type="match status" value="1"/>
</dbReference>
<proteinExistence type="predicted"/>
<dbReference type="EMBL" id="BAAAYX010000026">
    <property type="protein sequence ID" value="GAA3718419.1"/>
    <property type="molecule type" value="Genomic_DNA"/>
</dbReference>
<dbReference type="InterPro" id="IPR036514">
    <property type="entry name" value="SGNH_hydro_sf"/>
</dbReference>
<evidence type="ECO:0000259" key="2">
    <source>
        <dbReference type="Pfam" id="PF13472"/>
    </source>
</evidence>
<dbReference type="Proteomes" id="UP001500051">
    <property type="component" value="Unassembled WGS sequence"/>
</dbReference>
<gene>
    <name evidence="3" type="ORF">GCM10022204_43010</name>
</gene>
<dbReference type="InterPro" id="IPR051532">
    <property type="entry name" value="Ester_Hydrolysis_Enzymes"/>
</dbReference>
<dbReference type="Pfam" id="PF13472">
    <property type="entry name" value="Lipase_GDSL_2"/>
    <property type="match status" value="1"/>
</dbReference>
<dbReference type="InterPro" id="IPR013830">
    <property type="entry name" value="SGNH_hydro"/>
</dbReference>
<dbReference type="PANTHER" id="PTHR30383">
    <property type="entry name" value="THIOESTERASE 1/PROTEASE 1/LYSOPHOSPHOLIPASE L1"/>
    <property type="match status" value="1"/>
</dbReference>
<dbReference type="SUPFAM" id="SSF52266">
    <property type="entry name" value="SGNH hydrolase"/>
    <property type="match status" value="1"/>
</dbReference>
<protein>
    <recommendedName>
        <fullName evidence="2">SGNH hydrolase-type esterase domain-containing protein</fullName>
    </recommendedName>
</protein>
<feature type="chain" id="PRO_5047045462" description="SGNH hydrolase-type esterase domain-containing protein" evidence="1">
    <location>
        <begin position="18"/>
        <end position="220"/>
    </location>
</feature>
<evidence type="ECO:0000313" key="4">
    <source>
        <dbReference type="Proteomes" id="UP001500051"/>
    </source>
</evidence>
<name>A0ABP7EH10_9ACTN</name>
<sequence>MAIAAAVAVLLASGVLAPTPVQSSSQVIGGPIAAVGDSITFGEGVGQARREQDSYPGQLQALLGPGYQVSNFGWIGATAQDTGDIPYKKTGAYEASLESNPNIVVIMLGANDSKAVNWDANGYEAQLAELISLYRVLPSRPTVYVATPPVAFENAAGIRPTVIAREIVPIVRTVGARTSTPVIDVHTATKPFPDYFPDGVHPDRDGAALIASTVRSAIVG</sequence>
<evidence type="ECO:0000313" key="3">
    <source>
        <dbReference type="EMBL" id="GAA3718419.1"/>
    </source>
</evidence>
<feature type="signal peptide" evidence="1">
    <location>
        <begin position="1"/>
        <end position="17"/>
    </location>
</feature>
<feature type="domain" description="SGNH hydrolase-type esterase" evidence="2">
    <location>
        <begin position="34"/>
        <end position="208"/>
    </location>
</feature>
<accession>A0ABP7EH10</accession>
<evidence type="ECO:0000256" key="1">
    <source>
        <dbReference type="SAM" id="SignalP"/>
    </source>
</evidence>
<keyword evidence="1" id="KW-0732">Signal</keyword>
<keyword evidence="4" id="KW-1185">Reference proteome</keyword>
<reference evidence="4" key="1">
    <citation type="journal article" date="2019" name="Int. J. Syst. Evol. Microbiol.">
        <title>The Global Catalogue of Microorganisms (GCM) 10K type strain sequencing project: providing services to taxonomists for standard genome sequencing and annotation.</title>
        <authorList>
            <consortium name="The Broad Institute Genomics Platform"/>
            <consortium name="The Broad Institute Genome Sequencing Center for Infectious Disease"/>
            <person name="Wu L."/>
            <person name="Ma J."/>
        </authorList>
    </citation>
    <scope>NUCLEOTIDE SEQUENCE [LARGE SCALE GENOMIC DNA]</scope>
    <source>
        <strain evidence="4">JCM 16548</strain>
    </source>
</reference>
<organism evidence="3 4">
    <name type="scientific">Microlunatus aurantiacus</name>
    <dbReference type="NCBI Taxonomy" id="446786"/>
    <lineage>
        <taxon>Bacteria</taxon>
        <taxon>Bacillati</taxon>
        <taxon>Actinomycetota</taxon>
        <taxon>Actinomycetes</taxon>
        <taxon>Propionibacteriales</taxon>
        <taxon>Propionibacteriaceae</taxon>
        <taxon>Microlunatus</taxon>
    </lineage>
</organism>
<comment type="caution">
    <text evidence="3">The sequence shown here is derived from an EMBL/GenBank/DDBJ whole genome shotgun (WGS) entry which is preliminary data.</text>
</comment>
<dbReference type="PANTHER" id="PTHR30383:SF5">
    <property type="entry name" value="SGNH HYDROLASE-TYPE ESTERASE DOMAIN-CONTAINING PROTEIN"/>
    <property type="match status" value="1"/>
</dbReference>